<comment type="caution">
    <text evidence="1">The sequence shown here is derived from an EMBL/GenBank/DDBJ whole genome shotgun (WGS) entry which is preliminary data.</text>
</comment>
<gene>
    <name evidence="1" type="ORF">QAD02_005689</name>
</gene>
<evidence type="ECO:0000313" key="1">
    <source>
        <dbReference type="EMBL" id="KAJ8674427.1"/>
    </source>
</evidence>
<protein>
    <submittedName>
        <fullName evidence="1">Uncharacterized protein</fullName>
    </submittedName>
</protein>
<evidence type="ECO:0000313" key="2">
    <source>
        <dbReference type="Proteomes" id="UP001239111"/>
    </source>
</evidence>
<proteinExistence type="predicted"/>
<name>A0ACC2NW35_9HYME</name>
<dbReference type="EMBL" id="CM056743">
    <property type="protein sequence ID" value="KAJ8674427.1"/>
    <property type="molecule type" value="Genomic_DNA"/>
</dbReference>
<accession>A0ACC2NW35</accession>
<dbReference type="Proteomes" id="UP001239111">
    <property type="component" value="Chromosome 3"/>
</dbReference>
<sequence>MGSPEKLELTSDFIRKGVEIPWHIKEWSYFRQYERVVRIGKIAPRNLSCSFDLYLDVNSDDDEDLYDSEYSPTSFEVKLHHGQGPKSKFRVKLFLEKVDHSRYDLGMRSVVMIANDDRLLRFSLPALKNINEYKLRKFSGCYRPEVLDSFVKDNVLTITVSIEEIIELRHIVDELRINEDEVQEEVKRNQDLVIPVEKFIESYEQKRLCDVIFLVGPNVHQAHSLVLATVSPFFRSLLMEKNWKKEYVLDCHAIKIDLREDKHIDSEIFGKFLDCLHGSKKTDELRHIAEELIVLSNKFEVDELRRACEIHLCESLNGGNFARLLLFAHENNCQLLKSKACALAPSFQHYPPEIPYYSMKFNLSD</sequence>
<keyword evidence="2" id="KW-1185">Reference proteome</keyword>
<reference evidence="1" key="1">
    <citation type="submission" date="2023-04" db="EMBL/GenBank/DDBJ databases">
        <title>A chromosome-level genome assembly of the parasitoid wasp Eretmocerus hayati.</title>
        <authorList>
            <person name="Zhong Y."/>
            <person name="Liu S."/>
            <person name="Liu Y."/>
        </authorList>
    </citation>
    <scope>NUCLEOTIDE SEQUENCE</scope>
    <source>
        <strain evidence="1">ZJU_SS_LIU_2023</strain>
    </source>
</reference>
<organism evidence="1 2">
    <name type="scientific">Eretmocerus hayati</name>
    <dbReference type="NCBI Taxonomy" id="131215"/>
    <lineage>
        <taxon>Eukaryota</taxon>
        <taxon>Metazoa</taxon>
        <taxon>Ecdysozoa</taxon>
        <taxon>Arthropoda</taxon>
        <taxon>Hexapoda</taxon>
        <taxon>Insecta</taxon>
        <taxon>Pterygota</taxon>
        <taxon>Neoptera</taxon>
        <taxon>Endopterygota</taxon>
        <taxon>Hymenoptera</taxon>
        <taxon>Apocrita</taxon>
        <taxon>Proctotrupomorpha</taxon>
        <taxon>Chalcidoidea</taxon>
        <taxon>Aphelinidae</taxon>
        <taxon>Aphelininae</taxon>
        <taxon>Eretmocerus</taxon>
    </lineage>
</organism>